<evidence type="ECO:0000259" key="1">
    <source>
        <dbReference type="Pfam" id="PF15919"/>
    </source>
</evidence>
<dbReference type="Pfam" id="PF15919">
    <property type="entry name" value="HicB_lk_antitox"/>
    <property type="match status" value="1"/>
</dbReference>
<dbReference type="Proteomes" id="UP001268256">
    <property type="component" value="Unassembled WGS sequence"/>
</dbReference>
<dbReference type="AlphaFoldDB" id="A0AAE4FR12"/>
<dbReference type="RefSeq" id="WP_322877426.1">
    <property type="nucleotide sequence ID" value="NZ_JAVMIP010000003.1"/>
</dbReference>
<gene>
    <name evidence="2" type="ORF">RIF25_04895</name>
</gene>
<dbReference type="InterPro" id="IPR035069">
    <property type="entry name" value="TTHA1013/TTHA0281-like"/>
</dbReference>
<dbReference type="EMBL" id="JAVMIP010000003">
    <property type="protein sequence ID" value="MDS3860138.1"/>
    <property type="molecule type" value="Genomic_DNA"/>
</dbReference>
<sequence length="70" mass="7629">MQYLILIEKTVTGYSAYSPDLPGCVSTGATREEVEHNMQEAVEFHLEGLKLEGLEIPSPTTLSAYVEVAA</sequence>
<evidence type="ECO:0000313" key="3">
    <source>
        <dbReference type="Proteomes" id="UP001268256"/>
    </source>
</evidence>
<dbReference type="PANTHER" id="PTHR34504">
    <property type="entry name" value="ANTITOXIN HICB"/>
    <property type="match status" value="1"/>
</dbReference>
<feature type="domain" description="HicB-like antitoxin of toxin-antitoxin system" evidence="1">
    <location>
        <begin position="3"/>
        <end position="66"/>
    </location>
</feature>
<dbReference type="PANTHER" id="PTHR34504:SF2">
    <property type="entry name" value="UPF0150 PROTEIN SSL0259"/>
    <property type="match status" value="1"/>
</dbReference>
<accession>A0AAE4FR12</accession>
<organism evidence="2 3">
    <name type="scientific">Pseudocalidococcus azoricus BACA0444</name>
    <dbReference type="NCBI Taxonomy" id="2918990"/>
    <lineage>
        <taxon>Bacteria</taxon>
        <taxon>Bacillati</taxon>
        <taxon>Cyanobacteriota</taxon>
        <taxon>Cyanophyceae</taxon>
        <taxon>Acaryochloridales</taxon>
        <taxon>Thermosynechococcaceae</taxon>
        <taxon>Pseudocalidococcus</taxon>
        <taxon>Pseudocalidococcus azoricus</taxon>
    </lineage>
</organism>
<keyword evidence="3" id="KW-1185">Reference proteome</keyword>
<proteinExistence type="predicted"/>
<dbReference type="SUPFAM" id="SSF143100">
    <property type="entry name" value="TTHA1013/TTHA0281-like"/>
    <property type="match status" value="1"/>
</dbReference>
<dbReference type="Gene3D" id="3.30.160.250">
    <property type="match status" value="1"/>
</dbReference>
<dbReference type="InterPro" id="IPR031807">
    <property type="entry name" value="HicB-like"/>
</dbReference>
<name>A0AAE4FR12_9CYAN</name>
<reference evidence="3" key="1">
    <citation type="submission" date="2023-07" db="EMBL/GenBank/DDBJ databases">
        <authorList>
            <person name="Luz R."/>
            <person name="Cordeiro R."/>
            <person name="Fonseca A."/>
            <person name="Goncalves V."/>
        </authorList>
    </citation>
    <scope>NUCLEOTIDE SEQUENCE [LARGE SCALE GENOMIC DNA]</scope>
    <source>
        <strain evidence="3">BACA0444</strain>
    </source>
</reference>
<protein>
    <submittedName>
        <fullName evidence="2">Type II toxin-antitoxin system HicB family antitoxin</fullName>
    </submittedName>
</protein>
<evidence type="ECO:0000313" key="2">
    <source>
        <dbReference type="EMBL" id="MDS3860138.1"/>
    </source>
</evidence>
<dbReference type="InterPro" id="IPR051404">
    <property type="entry name" value="TA_system_antitoxin"/>
</dbReference>
<comment type="caution">
    <text evidence="2">The sequence shown here is derived from an EMBL/GenBank/DDBJ whole genome shotgun (WGS) entry which is preliminary data.</text>
</comment>